<name>A0A9D1LUY8_9FIRM</name>
<sequence length="344" mass="38253">MKNKAWKALAAAVALAAGMAVNAGAQYESNLFYRFEDYTGGKIEQIITHSAQAPWNSTVTFGGRFTSLEKAETDQGTSMWFKSDAENEAYLFGELAAKPVLENTIFEFDIMPLGNGQKPLITSIWGTKDSASTQMQNMWTVYPDGRIGIYARGYNGTCYSRGDTATPLDADGNAITLPVGQWSKLAVVFDQEKMKLSYYINGVCICSGCDLYKWGKEADNLWQVDGNPVGFTWYRLQMAKDTEYTNMTEEQKNTFGVYIDNMRIYQGTVPELIPESARYGTACDFEDYTGGELQYVDYDAVAPFKDSVIIRGQCKNSRAVETEKGTSLWLLVDDSGSGDQYMEG</sequence>
<organism evidence="2 3">
    <name type="scientific">Candidatus Avimonoglobus intestinipullorum</name>
    <dbReference type="NCBI Taxonomy" id="2840699"/>
    <lineage>
        <taxon>Bacteria</taxon>
        <taxon>Bacillati</taxon>
        <taxon>Bacillota</taxon>
        <taxon>Clostridia</taxon>
        <taxon>Eubacteriales</taxon>
        <taxon>Candidatus Avimonoglobus</taxon>
    </lineage>
</organism>
<comment type="caution">
    <text evidence="2">The sequence shown here is derived from an EMBL/GenBank/DDBJ whole genome shotgun (WGS) entry which is preliminary data.</text>
</comment>
<feature type="non-terminal residue" evidence="2">
    <location>
        <position position="344"/>
    </location>
</feature>
<dbReference type="EMBL" id="DVND01000100">
    <property type="protein sequence ID" value="HIU48461.1"/>
    <property type="molecule type" value="Genomic_DNA"/>
</dbReference>
<feature type="signal peptide" evidence="1">
    <location>
        <begin position="1"/>
        <end position="25"/>
    </location>
</feature>
<evidence type="ECO:0008006" key="4">
    <source>
        <dbReference type="Google" id="ProtNLM"/>
    </source>
</evidence>
<dbReference type="Gene3D" id="2.60.120.200">
    <property type="match status" value="1"/>
</dbReference>
<protein>
    <recommendedName>
        <fullName evidence="4">LamG domain-containing protein</fullName>
    </recommendedName>
</protein>
<reference evidence="2" key="2">
    <citation type="journal article" date="2021" name="PeerJ">
        <title>Extensive microbial diversity within the chicken gut microbiome revealed by metagenomics and culture.</title>
        <authorList>
            <person name="Gilroy R."/>
            <person name="Ravi A."/>
            <person name="Getino M."/>
            <person name="Pursley I."/>
            <person name="Horton D.L."/>
            <person name="Alikhan N.F."/>
            <person name="Baker D."/>
            <person name="Gharbi K."/>
            <person name="Hall N."/>
            <person name="Watson M."/>
            <person name="Adriaenssens E.M."/>
            <person name="Foster-Nyarko E."/>
            <person name="Jarju S."/>
            <person name="Secka A."/>
            <person name="Antonio M."/>
            <person name="Oren A."/>
            <person name="Chaudhuri R.R."/>
            <person name="La Ragione R."/>
            <person name="Hildebrand F."/>
            <person name="Pallen M.J."/>
        </authorList>
    </citation>
    <scope>NUCLEOTIDE SEQUENCE</scope>
    <source>
        <strain evidence="2">ChiSjej4B22-9803</strain>
    </source>
</reference>
<accession>A0A9D1LUY8</accession>
<feature type="chain" id="PRO_5038562276" description="LamG domain-containing protein" evidence="1">
    <location>
        <begin position="26"/>
        <end position="344"/>
    </location>
</feature>
<dbReference type="Proteomes" id="UP000824111">
    <property type="component" value="Unassembled WGS sequence"/>
</dbReference>
<dbReference type="InterPro" id="IPR013320">
    <property type="entry name" value="ConA-like_dom_sf"/>
</dbReference>
<keyword evidence="1" id="KW-0732">Signal</keyword>
<reference evidence="2" key="1">
    <citation type="submission" date="2020-10" db="EMBL/GenBank/DDBJ databases">
        <authorList>
            <person name="Gilroy R."/>
        </authorList>
    </citation>
    <scope>NUCLEOTIDE SEQUENCE</scope>
    <source>
        <strain evidence="2">ChiSjej4B22-9803</strain>
    </source>
</reference>
<proteinExistence type="predicted"/>
<gene>
    <name evidence="2" type="ORF">IAB04_03795</name>
</gene>
<dbReference type="AlphaFoldDB" id="A0A9D1LUY8"/>
<evidence type="ECO:0000256" key="1">
    <source>
        <dbReference type="SAM" id="SignalP"/>
    </source>
</evidence>
<dbReference type="SUPFAM" id="SSF49899">
    <property type="entry name" value="Concanavalin A-like lectins/glucanases"/>
    <property type="match status" value="1"/>
</dbReference>
<evidence type="ECO:0000313" key="3">
    <source>
        <dbReference type="Proteomes" id="UP000824111"/>
    </source>
</evidence>
<evidence type="ECO:0000313" key="2">
    <source>
        <dbReference type="EMBL" id="HIU48461.1"/>
    </source>
</evidence>